<dbReference type="InterPro" id="IPR003313">
    <property type="entry name" value="AraC-bd"/>
</dbReference>
<dbReference type="InterPro" id="IPR018062">
    <property type="entry name" value="HTH_AraC-typ_CS"/>
</dbReference>
<dbReference type="SUPFAM" id="SSF51215">
    <property type="entry name" value="Regulatory protein AraC"/>
    <property type="match status" value="1"/>
</dbReference>
<dbReference type="Proteomes" id="UP000031829">
    <property type="component" value="Chromosome"/>
</dbReference>
<dbReference type="SUPFAM" id="SSF46689">
    <property type="entry name" value="Homeodomain-like"/>
    <property type="match status" value="2"/>
</dbReference>
<dbReference type="GO" id="GO:0043565">
    <property type="term" value="F:sequence-specific DNA binding"/>
    <property type="evidence" value="ECO:0007669"/>
    <property type="project" value="InterPro"/>
</dbReference>
<evidence type="ECO:0000256" key="1">
    <source>
        <dbReference type="ARBA" id="ARBA00023015"/>
    </source>
</evidence>
<evidence type="ECO:0000256" key="2">
    <source>
        <dbReference type="ARBA" id="ARBA00023125"/>
    </source>
</evidence>
<keyword evidence="3" id="KW-0804">Transcription</keyword>
<dbReference type="SMART" id="SM00342">
    <property type="entry name" value="HTH_ARAC"/>
    <property type="match status" value="1"/>
</dbReference>
<dbReference type="PROSITE" id="PS00041">
    <property type="entry name" value="HTH_ARAC_FAMILY_1"/>
    <property type="match status" value="1"/>
</dbReference>
<dbReference type="RefSeq" id="WP_034654402.1">
    <property type="nucleotide sequence ID" value="NZ_BCVB01000007.1"/>
</dbReference>
<evidence type="ECO:0000313" key="4">
    <source>
        <dbReference type="EMBL" id="AJI22175.1"/>
    </source>
</evidence>
<name>A0A0B6AB54_PRIM2</name>
<organism evidence="4 5">
    <name type="scientific">Priestia megaterium (strain ATCC 14581 / DSM 32 / CCUG 1817 / JCM 2506 / NBRC 15308 / NCIMB 9376 / NCTC 10342 / NRRL B-14308 / VKM B-512 / Ford 19)</name>
    <name type="common">Bacillus megaterium</name>
    <dbReference type="NCBI Taxonomy" id="1348623"/>
    <lineage>
        <taxon>Bacteria</taxon>
        <taxon>Bacillati</taxon>
        <taxon>Bacillota</taxon>
        <taxon>Bacilli</taxon>
        <taxon>Bacillales</taxon>
        <taxon>Bacillaceae</taxon>
        <taxon>Priestia</taxon>
    </lineage>
</organism>
<evidence type="ECO:0000313" key="5">
    <source>
        <dbReference type="Proteomes" id="UP000031829"/>
    </source>
</evidence>
<gene>
    <name evidence="4" type="ORF">BG04_2977</name>
</gene>
<dbReference type="Pfam" id="PF12833">
    <property type="entry name" value="HTH_18"/>
    <property type="match status" value="1"/>
</dbReference>
<dbReference type="InterPro" id="IPR009057">
    <property type="entry name" value="Homeodomain-like_sf"/>
</dbReference>
<dbReference type="Gene3D" id="1.10.10.60">
    <property type="entry name" value="Homeodomain-like"/>
    <property type="match status" value="2"/>
</dbReference>
<dbReference type="KEGG" id="bmeg:BG04_2977"/>
<reference evidence="4 5" key="1">
    <citation type="journal article" date="2015" name="Genome Announc.">
        <title>Complete genome sequences for 35 biothreat assay-relevant bacillus species.</title>
        <authorList>
            <person name="Johnson S.L."/>
            <person name="Daligault H.E."/>
            <person name="Davenport K.W."/>
            <person name="Jaissle J."/>
            <person name="Frey K.G."/>
            <person name="Ladner J.T."/>
            <person name="Broomall S.M."/>
            <person name="Bishop-Lilly K.A."/>
            <person name="Bruce D.C."/>
            <person name="Gibbons H.S."/>
            <person name="Coyne S.R."/>
            <person name="Lo C.C."/>
            <person name="Meincke L."/>
            <person name="Munk A.C."/>
            <person name="Koroleva G.I."/>
            <person name="Rosenzweig C.N."/>
            <person name="Palacios G.F."/>
            <person name="Redden C.L."/>
            <person name="Minogue T.D."/>
            <person name="Chain P.S."/>
        </authorList>
    </citation>
    <scope>NUCLEOTIDE SEQUENCE [LARGE SCALE GENOMIC DNA]</scope>
    <source>
        <strain evidence="5">ATCC 14581 / DSM 32 / JCM 2506 / NBRC 15308 / NCIMB 9376 / NCTC 10342 / NRRL B-14308 / VKM B-512</strain>
    </source>
</reference>
<keyword evidence="1" id="KW-0805">Transcription regulation</keyword>
<dbReference type="InterPro" id="IPR037923">
    <property type="entry name" value="HTH-like"/>
</dbReference>
<evidence type="ECO:0000256" key="3">
    <source>
        <dbReference type="ARBA" id="ARBA00023163"/>
    </source>
</evidence>
<dbReference type="AlphaFoldDB" id="A0A0B6AB54"/>
<dbReference type="GeneID" id="93641043"/>
<dbReference type="PANTHER" id="PTHR43280:SF28">
    <property type="entry name" value="HTH-TYPE TRANSCRIPTIONAL ACTIVATOR RHAS"/>
    <property type="match status" value="1"/>
</dbReference>
<dbReference type="PROSITE" id="PS01124">
    <property type="entry name" value="HTH_ARAC_FAMILY_2"/>
    <property type="match status" value="1"/>
</dbReference>
<sequence length="297" mass="34807">MLSHFQAQEYSTYAYRFLESRTNEVAQLWSVGWDEVFSPLYNWSGNQRKDVGKYIFQYTVSGYGMIEIDGKEYKVDAGKAFIVNIPGNYRYYLPKESENWEFIFLTLYGDEVQKCWDYIQSTHSPVIRFHPESAPVQLLAQIYKRASEKHIADPFHASSLSYRFVMELYQYIKSMDSFTEDWPESIISSILFARNHYHEEIGPDEMADAAHLSRYHFSRLFKQTTGITPIQYLTKLRIQKAAELLHQTKYSIEEIAENVGYANANYLTKVFRKTTNMTPGQYRKSDASIDEHFALPK</sequence>
<dbReference type="Gene3D" id="2.60.120.280">
    <property type="entry name" value="Regulatory protein AraC"/>
    <property type="match status" value="1"/>
</dbReference>
<dbReference type="EMBL" id="CP009920">
    <property type="protein sequence ID" value="AJI22175.1"/>
    <property type="molecule type" value="Genomic_DNA"/>
</dbReference>
<keyword evidence="2" id="KW-0238">DNA-binding</keyword>
<accession>A0A0B6AB54</accession>
<proteinExistence type="predicted"/>
<dbReference type="Pfam" id="PF02311">
    <property type="entry name" value="AraC_binding"/>
    <property type="match status" value="1"/>
</dbReference>
<protein>
    <submittedName>
        <fullName evidence="4">Helix-turn-helix domain protein</fullName>
    </submittedName>
</protein>
<dbReference type="InterPro" id="IPR018060">
    <property type="entry name" value="HTH_AraC"/>
</dbReference>
<dbReference type="HOGENOM" id="CLU_000445_88_6_9"/>
<dbReference type="GO" id="GO:0003700">
    <property type="term" value="F:DNA-binding transcription factor activity"/>
    <property type="evidence" value="ECO:0007669"/>
    <property type="project" value="InterPro"/>
</dbReference>
<dbReference type="PANTHER" id="PTHR43280">
    <property type="entry name" value="ARAC-FAMILY TRANSCRIPTIONAL REGULATOR"/>
    <property type="match status" value="1"/>
</dbReference>